<dbReference type="GO" id="GO:0015276">
    <property type="term" value="F:ligand-gated monoatomic ion channel activity"/>
    <property type="evidence" value="ECO:0007669"/>
    <property type="project" value="InterPro"/>
</dbReference>
<evidence type="ECO:0000259" key="13">
    <source>
        <dbReference type="SMART" id="SM00079"/>
    </source>
</evidence>
<evidence type="ECO:0000256" key="1">
    <source>
        <dbReference type="ARBA" id="ARBA00004141"/>
    </source>
</evidence>
<comment type="subcellular location">
    <subcellularLocation>
        <location evidence="1">Membrane</location>
        <topology evidence="1">Multi-pass membrane protein</topology>
    </subcellularLocation>
</comment>
<dbReference type="PANTHER" id="PTHR34836">
    <property type="entry name" value="OS06G0188250 PROTEIN"/>
    <property type="match status" value="1"/>
</dbReference>
<evidence type="ECO:0000256" key="5">
    <source>
        <dbReference type="ARBA" id="ARBA00023065"/>
    </source>
</evidence>
<evidence type="ECO:0000256" key="8">
    <source>
        <dbReference type="ARBA" id="ARBA00023180"/>
    </source>
</evidence>
<evidence type="ECO:0000256" key="3">
    <source>
        <dbReference type="ARBA" id="ARBA00022692"/>
    </source>
</evidence>
<keyword evidence="2" id="KW-0813">Transport</keyword>
<accession>A0A7J6WM21</accession>
<dbReference type="InterPro" id="IPR001320">
    <property type="entry name" value="Iontro_rcpt_C"/>
</dbReference>
<dbReference type="Proteomes" id="UP000554482">
    <property type="component" value="Unassembled WGS sequence"/>
</dbReference>
<feature type="region of interest" description="Disordered" evidence="11">
    <location>
        <begin position="755"/>
        <end position="775"/>
    </location>
</feature>
<keyword evidence="5" id="KW-0406">Ion transport</keyword>
<dbReference type="SMART" id="SM00079">
    <property type="entry name" value="PBPe"/>
    <property type="match status" value="1"/>
</dbReference>
<dbReference type="PANTHER" id="PTHR34836:SF9">
    <property type="entry name" value="RECEPTOR LIGAND BINDING REGION DOMAIN-CONTAINING PROTEIN"/>
    <property type="match status" value="1"/>
</dbReference>
<dbReference type="InterPro" id="IPR001828">
    <property type="entry name" value="ANF_lig-bd_rcpt"/>
</dbReference>
<keyword evidence="4 12" id="KW-1133">Transmembrane helix</keyword>
<evidence type="ECO:0000313" key="14">
    <source>
        <dbReference type="EMBL" id="KAF5198404.1"/>
    </source>
</evidence>
<feature type="compositionally biased region" description="Polar residues" evidence="11">
    <location>
        <begin position="755"/>
        <end position="771"/>
    </location>
</feature>
<evidence type="ECO:0000256" key="7">
    <source>
        <dbReference type="ARBA" id="ARBA00023170"/>
    </source>
</evidence>
<reference evidence="14 15" key="1">
    <citation type="submission" date="2020-06" db="EMBL/GenBank/DDBJ databases">
        <title>Transcriptomic and genomic resources for Thalictrum thalictroides and T. hernandezii: Facilitating candidate gene discovery in an emerging model plant lineage.</title>
        <authorList>
            <person name="Arias T."/>
            <person name="Riano-Pachon D.M."/>
            <person name="Di Stilio V.S."/>
        </authorList>
    </citation>
    <scope>NUCLEOTIDE SEQUENCE [LARGE SCALE GENOMIC DNA]</scope>
    <source>
        <strain evidence="15">cv. WT478/WT964</strain>
        <tissue evidence="14">Leaves</tissue>
    </source>
</reference>
<dbReference type="SUPFAM" id="SSF53850">
    <property type="entry name" value="Periplasmic binding protein-like II"/>
    <property type="match status" value="1"/>
</dbReference>
<name>A0A7J6WM21_THATH</name>
<dbReference type="OrthoDB" id="5984008at2759"/>
<dbReference type="Pfam" id="PF00497">
    <property type="entry name" value="SBP_bac_3"/>
    <property type="match status" value="1"/>
</dbReference>
<dbReference type="InterPro" id="IPR044440">
    <property type="entry name" value="GABAb_receptor_plant_PBP1"/>
</dbReference>
<dbReference type="CDD" id="cd19990">
    <property type="entry name" value="PBP1_GABAb_receptor_plant"/>
    <property type="match status" value="1"/>
</dbReference>
<evidence type="ECO:0000313" key="15">
    <source>
        <dbReference type="Proteomes" id="UP000554482"/>
    </source>
</evidence>
<dbReference type="Gene3D" id="3.40.190.10">
    <property type="entry name" value="Periplasmic binding protein-like II"/>
    <property type="match status" value="1"/>
</dbReference>
<keyword evidence="9" id="KW-1071">Ligand-gated ion channel</keyword>
<proteinExistence type="predicted"/>
<dbReference type="FunFam" id="3.40.50.2300:FF:000188">
    <property type="entry name" value="Glutamate receptor"/>
    <property type="match status" value="1"/>
</dbReference>
<feature type="transmembrane region" description="Helical" evidence="12">
    <location>
        <begin position="671"/>
        <end position="692"/>
    </location>
</feature>
<keyword evidence="7 14" id="KW-0675">Receptor</keyword>
<feature type="domain" description="Ionotropic glutamate receptor C-terminal" evidence="13">
    <location>
        <begin position="480"/>
        <end position="644"/>
    </location>
</feature>
<dbReference type="InterPro" id="IPR028082">
    <property type="entry name" value="Peripla_BP_I"/>
</dbReference>
<keyword evidence="8" id="KW-0325">Glycoprotein</keyword>
<dbReference type="GO" id="GO:0016020">
    <property type="term" value="C:membrane"/>
    <property type="evidence" value="ECO:0007669"/>
    <property type="project" value="UniProtKB-SubCell"/>
</dbReference>
<evidence type="ECO:0000256" key="10">
    <source>
        <dbReference type="ARBA" id="ARBA00023303"/>
    </source>
</evidence>
<dbReference type="Gene3D" id="3.40.50.2300">
    <property type="match status" value="2"/>
</dbReference>
<evidence type="ECO:0000256" key="12">
    <source>
        <dbReference type="SAM" id="Phobius"/>
    </source>
</evidence>
<dbReference type="AlphaFoldDB" id="A0A7J6WM21"/>
<feature type="transmembrane region" description="Helical" evidence="12">
    <location>
        <begin position="595"/>
        <end position="612"/>
    </location>
</feature>
<keyword evidence="3 12" id="KW-0812">Transmembrane</keyword>
<protein>
    <submittedName>
        <fullName evidence="14">Glutamate receptor</fullName>
    </submittedName>
</protein>
<evidence type="ECO:0000256" key="9">
    <source>
        <dbReference type="ARBA" id="ARBA00023286"/>
    </source>
</evidence>
<dbReference type="InterPro" id="IPR015683">
    <property type="entry name" value="Ionotropic_Glu_rcpt"/>
</dbReference>
<evidence type="ECO:0000256" key="11">
    <source>
        <dbReference type="SAM" id="MobiDB-lite"/>
    </source>
</evidence>
<dbReference type="InterPro" id="IPR001638">
    <property type="entry name" value="Solute-binding_3/MltF_N"/>
</dbReference>
<evidence type="ECO:0000256" key="6">
    <source>
        <dbReference type="ARBA" id="ARBA00023136"/>
    </source>
</evidence>
<sequence>MGGEEDDVDLKIGRSEDYLGKGKIEGKQNKIFLTTLWITKNTEVQHRWEEPYEKYNQMGSSVSLGGSQKVLFYLQCFALSSCLNEQRYCGIVTSAETMHNDHEFPLFVDDLISVKQVDAIISMDEKKEAGLVTELANRAQIPIFSFTAPSITPQLSSVRWPFLIRMANNDSLQMQCIASIVGSYGWHKVIVIYEDSGYNTDLGTLTLLSNELQAVGSEIEHSLAFPPFSTLNDPKTFIQEKLETLNSMNSRVFIVLPTSLELVVHISTEAMHLDFMGKDSVWIMTDSITSLLHTVNSSAMSYMEGIIGIKTYFSDTNPLLVSFLINFRYRFQLKYPEEENSEPGIYALLAYDTVSSVALTIQKSSKNSSNRIFLLKNILSRSFRGLSGEIRFEDNELSRLTTYEIVNVDHRRRCNTLKFWSLHCEFFDDVNDETCQEKHIISGGSATGVHPGPVLGGRVYWSGGLERVPLGWKMPSEAEPLVIGIPHHAAFEKFVRVGDGEPTGYCIEVFKSALAILDYKLPYKFIPFQGKYDELVYQVYLKNFSAAVGDITILEDRSKIVEFTQPYAESSLSMVVRVKPEDRTWLFVMPFTRNLWMVLMFMFVYTMFVVFPKGSPMARDFSSAFLSLSEDGTLNKLDKKWFPSYSCSNPSSDPRCSNPDNDNDDRLSPKYFMTLFLVTGLTSTAMLVLYIVDLFRKFRRISDPLQGTTSVMDDSVWNGMKRLMIYFNEGRLNPSHKGSVSSPAGNVEMITSSDGDYWSDNTPRHGQSTPLTDIEMPNTYTQLSNTQTRFLGFANSFPTWGTRVHGLSH</sequence>
<organism evidence="14 15">
    <name type="scientific">Thalictrum thalictroides</name>
    <name type="common">Rue-anemone</name>
    <name type="synonym">Anemone thalictroides</name>
    <dbReference type="NCBI Taxonomy" id="46969"/>
    <lineage>
        <taxon>Eukaryota</taxon>
        <taxon>Viridiplantae</taxon>
        <taxon>Streptophyta</taxon>
        <taxon>Embryophyta</taxon>
        <taxon>Tracheophyta</taxon>
        <taxon>Spermatophyta</taxon>
        <taxon>Magnoliopsida</taxon>
        <taxon>Ranunculales</taxon>
        <taxon>Ranunculaceae</taxon>
        <taxon>Thalictroideae</taxon>
        <taxon>Thalictrum</taxon>
    </lineage>
</organism>
<keyword evidence="10" id="KW-0407">Ion channel</keyword>
<dbReference type="EMBL" id="JABWDY010013279">
    <property type="protein sequence ID" value="KAF5198404.1"/>
    <property type="molecule type" value="Genomic_DNA"/>
</dbReference>
<gene>
    <name evidence="14" type="ORF">FRX31_012008</name>
</gene>
<dbReference type="SUPFAM" id="SSF53822">
    <property type="entry name" value="Periplasmic binding protein-like I"/>
    <property type="match status" value="1"/>
</dbReference>
<evidence type="ECO:0000256" key="4">
    <source>
        <dbReference type="ARBA" id="ARBA00022989"/>
    </source>
</evidence>
<keyword evidence="6 12" id="KW-0472">Membrane</keyword>
<keyword evidence="15" id="KW-1185">Reference proteome</keyword>
<evidence type="ECO:0000256" key="2">
    <source>
        <dbReference type="ARBA" id="ARBA00022448"/>
    </source>
</evidence>
<comment type="caution">
    <text evidence="14">The sequence shown here is derived from an EMBL/GenBank/DDBJ whole genome shotgun (WGS) entry which is preliminary data.</text>
</comment>
<dbReference type="Pfam" id="PF01094">
    <property type="entry name" value="ANF_receptor"/>
    <property type="match status" value="1"/>
</dbReference>
<dbReference type="FunFam" id="3.40.190.10:FF:000054">
    <property type="entry name" value="Glutamate receptor"/>
    <property type="match status" value="1"/>
</dbReference>